<keyword evidence="3" id="KW-0812">Transmembrane</keyword>
<dbReference type="Pfam" id="PF08541">
    <property type="entry name" value="ACP_syn_III_C"/>
    <property type="match status" value="1"/>
</dbReference>
<evidence type="ECO:0000313" key="6">
    <source>
        <dbReference type="EMBL" id="MBB6476727.1"/>
    </source>
</evidence>
<keyword evidence="3" id="KW-0472">Membrane</keyword>
<dbReference type="RefSeq" id="WP_184986950.1">
    <property type="nucleotide sequence ID" value="NZ_BAAALO010000021.1"/>
</dbReference>
<dbReference type="Proteomes" id="UP000555564">
    <property type="component" value="Unassembled WGS sequence"/>
</dbReference>
<dbReference type="EC" id="2.3.1.180" evidence="6"/>
<dbReference type="EMBL" id="JACHIU010000001">
    <property type="protein sequence ID" value="MBB6476727.1"/>
    <property type="molecule type" value="Genomic_DNA"/>
</dbReference>
<dbReference type="AlphaFoldDB" id="A0A7X0IN14"/>
<comment type="caution">
    <text evidence="6">The sequence shown here is derived from an EMBL/GenBank/DDBJ whole genome shotgun (WGS) entry which is preliminary data.</text>
</comment>
<dbReference type="GO" id="GO:0044550">
    <property type="term" value="P:secondary metabolite biosynthetic process"/>
    <property type="evidence" value="ECO:0007669"/>
    <property type="project" value="TreeGrafter"/>
</dbReference>
<organism evidence="6 7">
    <name type="scientific">Sphaerisporangium rubeum</name>
    <dbReference type="NCBI Taxonomy" id="321317"/>
    <lineage>
        <taxon>Bacteria</taxon>
        <taxon>Bacillati</taxon>
        <taxon>Actinomycetota</taxon>
        <taxon>Actinomycetes</taxon>
        <taxon>Streptosporangiales</taxon>
        <taxon>Streptosporangiaceae</taxon>
        <taxon>Sphaerisporangium</taxon>
    </lineage>
</organism>
<dbReference type="InterPro" id="IPR013751">
    <property type="entry name" value="ACP_syn_III_N"/>
</dbReference>
<evidence type="ECO:0000313" key="7">
    <source>
        <dbReference type="Proteomes" id="UP000555564"/>
    </source>
</evidence>
<dbReference type="InterPro" id="IPR016039">
    <property type="entry name" value="Thiolase-like"/>
</dbReference>
<keyword evidence="1 6" id="KW-0808">Transferase</keyword>
<accession>A0A7X0IN14</accession>
<dbReference type="GO" id="GO:0004315">
    <property type="term" value="F:3-oxoacyl-[acyl-carrier-protein] synthase activity"/>
    <property type="evidence" value="ECO:0007669"/>
    <property type="project" value="InterPro"/>
</dbReference>
<keyword evidence="7" id="KW-1185">Reference proteome</keyword>
<dbReference type="GO" id="GO:0006633">
    <property type="term" value="P:fatty acid biosynthetic process"/>
    <property type="evidence" value="ECO:0007669"/>
    <property type="project" value="InterPro"/>
</dbReference>
<dbReference type="PANTHER" id="PTHR34069">
    <property type="entry name" value="3-OXOACYL-[ACYL-CARRIER-PROTEIN] SYNTHASE 3"/>
    <property type="match status" value="1"/>
</dbReference>
<dbReference type="GO" id="GO:0033818">
    <property type="term" value="F:beta-ketoacyl-acyl-carrier-protein synthase III activity"/>
    <property type="evidence" value="ECO:0007669"/>
    <property type="project" value="UniProtKB-EC"/>
</dbReference>
<evidence type="ECO:0000259" key="5">
    <source>
        <dbReference type="Pfam" id="PF08545"/>
    </source>
</evidence>
<keyword evidence="2 6" id="KW-0012">Acyltransferase</keyword>
<evidence type="ECO:0000259" key="4">
    <source>
        <dbReference type="Pfam" id="PF08541"/>
    </source>
</evidence>
<dbReference type="NCBIfam" id="NF006829">
    <property type="entry name" value="PRK09352.1"/>
    <property type="match status" value="1"/>
</dbReference>
<feature type="domain" description="Beta-ketoacyl-[acyl-carrier-protein] synthase III N-terminal" evidence="5">
    <location>
        <begin position="134"/>
        <end position="208"/>
    </location>
</feature>
<name>A0A7X0IN14_9ACTN</name>
<dbReference type="InterPro" id="IPR013747">
    <property type="entry name" value="ACP_syn_III_C"/>
</dbReference>
<dbReference type="SUPFAM" id="SSF53901">
    <property type="entry name" value="Thiolase-like"/>
    <property type="match status" value="1"/>
</dbReference>
<keyword evidence="3" id="KW-1133">Transmembrane helix</keyword>
<proteinExistence type="predicted"/>
<evidence type="ECO:0000256" key="3">
    <source>
        <dbReference type="SAM" id="Phobius"/>
    </source>
</evidence>
<feature type="domain" description="Beta-ketoacyl-[acyl-carrier-protein] synthase III C-terminal" evidence="4">
    <location>
        <begin position="261"/>
        <end position="349"/>
    </location>
</feature>
<gene>
    <name evidence="6" type="ORF">BJ992_006158</name>
</gene>
<dbReference type="Gene3D" id="3.40.47.10">
    <property type="match status" value="1"/>
</dbReference>
<feature type="transmembrane region" description="Helical" evidence="3">
    <location>
        <begin position="330"/>
        <end position="350"/>
    </location>
</feature>
<evidence type="ECO:0000256" key="1">
    <source>
        <dbReference type="ARBA" id="ARBA00022679"/>
    </source>
</evidence>
<sequence length="354" mass="37708">MTTTDAFTEPRIEQAWYATGPHPVLPFLLHGTGVGIPHTVVTNDEITADLDTDDAWVRSRTGIRERRFLEDGRSMSDLCADAARHALLTSGVQARDLDAVVVATITPDQPIPSTALMVMEAIGAHGAIPIDLNQAACAGGVLGVLVGAHMLRNPDIRNVLVIGGDVMSRVTDPKDRITRVFFGDAAGAVVLGRDDDTRSGVLGWHMESALSHSVEIPAGGASAPATEETVRRRDHYLKMDGRAVWEKATEALPRSIENAVARAGLTMGDIAHFVVHQANRNIINAAMDRLGVERERAGVTVDWLGNTGAATVFTVLHDVVATRKVKPGDVIVIAGIGAGFICGSLVIRYGRGEL</sequence>
<evidence type="ECO:0000256" key="2">
    <source>
        <dbReference type="ARBA" id="ARBA00023315"/>
    </source>
</evidence>
<dbReference type="CDD" id="cd00830">
    <property type="entry name" value="KAS_III"/>
    <property type="match status" value="1"/>
</dbReference>
<protein>
    <submittedName>
        <fullName evidence="6">3-oxoacyl-[acyl-carrier-protein] synthase-3</fullName>
        <ecNumber evidence="6">2.3.1.180</ecNumber>
    </submittedName>
</protein>
<reference evidence="6 7" key="1">
    <citation type="submission" date="2020-08" db="EMBL/GenBank/DDBJ databases">
        <title>Sequencing the genomes of 1000 actinobacteria strains.</title>
        <authorList>
            <person name="Klenk H.-P."/>
        </authorList>
    </citation>
    <scope>NUCLEOTIDE SEQUENCE [LARGE SCALE GENOMIC DNA]</scope>
    <source>
        <strain evidence="6 7">DSM 44936</strain>
    </source>
</reference>
<dbReference type="Pfam" id="PF08545">
    <property type="entry name" value="ACP_syn_III"/>
    <property type="match status" value="1"/>
</dbReference>
<dbReference type="PANTHER" id="PTHR34069:SF2">
    <property type="entry name" value="BETA-KETOACYL-[ACYL-CARRIER-PROTEIN] SYNTHASE III"/>
    <property type="match status" value="1"/>
</dbReference>